<protein>
    <recommendedName>
        <fullName evidence="8">Ubiquinone biosynthesis protein</fullName>
    </recommendedName>
</protein>
<evidence type="ECO:0000256" key="3">
    <source>
        <dbReference type="ARBA" id="ARBA00010766"/>
    </source>
</evidence>
<comment type="caution">
    <text evidence="12">The sequence shown here is derived from an EMBL/GenBank/DDBJ whole genome shotgun (WGS) entry which is preliminary data.</text>
</comment>
<keyword evidence="12" id="KW-0830">Ubiquinone</keyword>
<comment type="similarity">
    <text evidence="3 8">Belongs to the COQ9 family.</text>
</comment>
<dbReference type="Gene3D" id="1.10.357.10">
    <property type="entry name" value="Tetracycline Repressor, domain 2"/>
    <property type="match status" value="1"/>
</dbReference>
<keyword evidence="6 8" id="KW-0446">Lipid-binding</keyword>
<evidence type="ECO:0000256" key="2">
    <source>
        <dbReference type="ARBA" id="ARBA00004749"/>
    </source>
</evidence>
<evidence type="ECO:0000313" key="12">
    <source>
        <dbReference type="EMBL" id="KAF3323452.1"/>
    </source>
</evidence>
<dbReference type="NCBIfam" id="TIGR02396">
    <property type="entry name" value="diverge_rpsU"/>
    <property type="match status" value="1"/>
</dbReference>
<evidence type="ECO:0000256" key="4">
    <source>
        <dbReference type="ARBA" id="ARBA00022688"/>
    </source>
</evidence>
<evidence type="ECO:0000256" key="1">
    <source>
        <dbReference type="ARBA" id="ARBA00004173"/>
    </source>
</evidence>
<reference evidence="12" key="1">
    <citation type="submission" date="2020-01" db="EMBL/GenBank/DDBJ databases">
        <title>Genome sequence of Kobresia littledalei, the first chromosome-level genome in the family Cyperaceae.</title>
        <authorList>
            <person name="Qu G."/>
        </authorList>
    </citation>
    <scope>NUCLEOTIDE SEQUENCE</scope>
    <source>
        <strain evidence="12">C.B.Clarke</strain>
        <tissue evidence="12">Leaf</tissue>
    </source>
</reference>
<keyword evidence="5" id="KW-0809">Transit peptide</keyword>
<dbReference type="UniPathway" id="UPA00232"/>
<feature type="domain" description="COQ9 C-terminal" evidence="10">
    <location>
        <begin position="202"/>
        <end position="270"/>
    </location>
</feature>
<name>A0A833QK39_9POAL</name>
<comment type="pathway">
    <text evidence="2 8">Cofactor biosynthesis; ubiquinone biosynthesis.</text>
</comment>
<dbReference type="Proteomes" id="UP000623129">
    <property type="component" value="Unassembled WGS sequence"/>
</dbReference>
<evidence type="ECO:0000256" key="7">
    <source>
        <dbReference type="ARBA" id="ARBA00023128"/>
    </source>
</evidence>
<feature type="compositionally biased region" description="Basic and acidic residues" evidence="9">
    <location>
        <begin position="62"/>
        <end position="77"/>
    </location>
</feature>
<dbReference type="Pfam" id="PF21392">
    <property type="entry name" value="COQ9_N"/>
    <property type="match status" value="1"/>
</dbReference>
<dbReference type="OrthoDB" id="619536at2759"/>
<feature type="compositionally biased region" description="Pro residues" evidence="9">
    <location>
        <begin position="34"/>
        <end position="56"/>
    </location>
</feature>
<comment type="subcellular location">
    <subcellularLocation>
        <location evidence="1 8">Mitochondrion</location>
    </subcellularLocation>
</comment>
<comment type="function">
    <text evidence="8">Membrane-associated protein that warps the membrane surface to access and bind aromatic isoprenes with high specificity, including ubiquinone (CoQ) isoprene intermediates and presents them directly to Coq7, therefore facilitating the Coq7-mediated hydroxylase step. Participates in the biosynthesis of coenzyme Q, also named ubiquinone, an essential lipid-soluble electron transporter for aerobic cellular respiration.</text>
</comment>
<keyword evidence="7 8" id="KW-0496">Mitochondrion</keyword>
<dbReference type="InterPro" id="IPR048674">
    <property type="entry name" value="COQ9_HTH"/>
</dbReference>
<evidence type="ECO:0000256" key="5">
    <source>
        <dbReference type="ARBA" id="ARBA00022946"/>
    </source>
</evidence>
<dbReference type="InterPro" id="IPR012762">
    <property type="entry name" value="Ubiq_biosynth_COQ9"/>
</dbReference>
<proteinExistence type="inferred from homology"/>
<dbReference type="GO" id="GO:0008289">
    <property type="term" value="F:lipid binding"/>
    <property type="evidence" value="ECO:0007669"/>
    <property type="project" value="UniProtKB-UniRule"/>
</dbReference>
<keyword evidence="4 8" id="KW-0831">Ubiquinone biosynthesis</keyword>
<evidence type="ECO:0000313" key="13">
    <source>
        <dbReference type="Proteomes" id="UP000623129"/>
    </source>
</evidence>
<evidence type="ECO:0000259" key="10">
    <source>
        <dbReference type="Pfam" id="PF08511"/>
    </source>
</evidence>
<evidence type="ECO:0000256" key="8">
    <source>
        <dbReference type="RuleBase" id="RU366063"/>
    </source>
</evidence>
<accession>A0A833QK39</accession>
<dbReference type="GO" id="GO:0005743">
    <property type="term" value="C:mitochondrial inner membrane"/>
    <property type="evidence" value="ECO:0007669"/>
    <property type="project" value="TreeGrafter"/>
</dbReference>
<organism evidence="12 13">
    <name type="scientific">Carex littledalei</name>
    <dbReference type="NCBI Taxonomy" id="544730"/>
    <lineage>
        <taxon>Eukaryota</taxon>
        <taxon>Viridiplantae</taxon>
        <taxon>Streptophyta</taxon>
        <taxon>Embryophyta</taxon>
        <taxon>Tracheophyta</taxon>
        <taxon>Spermatophyta</taxon>
        <taxon>Magnoliopsida</taxon>
        <taxon>Liliopsida</taxon>
        <taxon>Poales</taxon>
        <taxon>Cyperaceae</taxon>
        <taxon>Cyperoideae</taxon>
        <taxon>Cariceae</taxon>
        <taxon>Carex</taxon>
        <taxon>Carex subgen. Euthyceras</taxon>
    </lineage>
</organism>
<dbReference type="InterPro" id="IPR013718">
    <property type="entry name" value="COQ9_C"/>
</dbReference>
<dbReference type="PANTHER" id="PTHR21427:SF19">
    <property type="entry name" value="UBIQUINONE BIOSYNTHESIS PROTEIN COQ9, MITOCHONDRIAL"/>
    <property type="match status" value="1"/>
</dbReference>
<dbReference type="AlphaFoldDB" id="A0A833QK39"/>
<dbReference type="FunFam" id="1.10.357.10:FF:000004">
    <property type="entry name" value="Ubiquinone biosynthesis protein COQ9, mitochondrial"/>
    <property type="match status" value="1"/>
</dbReference>
<evidence type="ECO:0000259" key="11">
    <source>
        <dbReference type="Pfam" id="PF21392"/>
    </source>
</evidence>
<gene>
    <name evidence="12" type="ORF">FCM35_KLT12183</name>
</gene>
<feature type="region of interest" description="Disordered" evidence="9">
    <location>
        <begin position="16"/>
        <end position="85"/>
    </location>
</feature>
<feature type="domain" description="Ubiquinone biosynthesis protein COQ9 HTH" evidence="11">
    <location>
        <begin position="89"/>
        <end position="117"/>
    </location>
</feature>
<evidence type="ECO:0000256" key="6">
    <source>
        <dbReference type="ARBA" id="ARBA00023121"/>
    </source>
</evidence>
<keyword evidence="13" id="KW-1185">Reference proteome</keyword>
<evidence type="ECO:0000256" key="9">
    <source>
        <dbReference type="SAM" id="MobiDB-lite"/>
    </source>
</evidence>
<dbReference type="Pfam" id="PF08511">
    <property type="entry name" value="COQ9"/>
    <property type="match status" value="1"/>
</dbReference>
<dbReference type="GO" id="GO:0006744">
    <property type="term" value="P:ubiquinone biosynthetic process"/>
    <property type="evidence" value="ECO:0007669"/>
    <property type="project" value="UniProtKB-UniRule"/>
</dbReference>
<sequence>MASLSARRFLSHLLSCRRFPPPTPLSRLYSTTTPPFPTPSPAPLPVDPPPPLPRDLPPSSHSTKEDKHAHPKAESHEKKKTKKVVGDYEDEQAKVLRAALHHVPRLGWTESAMIAGARDVGVSPSIIGAFSRKEATLVEFFMGDCLERLIDQIESGEEEKLKNLVLSERLSKLIRMRLEMQAAYVSKWPQALSIQSQPANLTTSLKQRAALVDEIWHAAGDAASDIEWYVKRTLLGGIYSASEIYMITDNSPEFRDTWQFVDKRVKDSLDLQKTIQEAGYLAETVGAGVGQSMQGFIKRVFQG</sequence>
<dbReference type="EMBL" id="SWLB01000023">
    <property type="protein sequence ID" value="KAF3323452.1"/>
    <property type="molecule type" value="Genomic_DNA"/>
</dbReference>
<dbReference type="PANTHER" id="PTHR21427">
    <property type="entry name" value="UBIQUINONE BIOSYNTHESIS PROTEIN COQ9, MITOCHONDRIAL"/>
    <property type="match status" value="1"/>
</dbReference>